<dbReference type="AlphaFoldDB" id="A0A226EDL6"/>
<sequence length="211" mass="22908">MIYGSVFSQCFQYFAIAQLVGILPTALSSLTSRALEALLALIFAVFFFASGFMTFRGADEESQVLIGIGGILLLVILTERFVLMYFGLLLNPTLPEGDFLNAYGFSGTVPVLFTVILYIVYLFILFVYHYELKQHVPGSGGGIGLRISGGLNVRALLEKNNGSPRHFSGIPDAPAGSNSNITNAIPKNGVQYHHGANPNLNNHHNTIISRP</sequence>
<comment type="caution">
    <text evidence="2">The sequence shown here is derived from an EMBL/GenBank/DDBJ whole genome shotgun (WGS) entry which is preliminary data.</text>
</comment>
<feature type="transmembrane region" description="Helical" evidence="1">
    <location>
        <begin position="108"/>
        <end position="128"/>
    </location>
</feature>
<organism evidence="2 3">
    <name type="scientific">Folsomia candida</name>
    <name type="common">Springtail</name>
    <dbReference type="NCBI Taxonomy" id="158441"/>
    <lineage>
        <taxon>Eukaryota</taxon>
        <taxon>Metazoa</taxon>
        <taxon>Ecdysozoa</taxon>
        <taxon>Arthropoda</taxon>
        <taxon>Hexapoda</taxon>
        <taxon>Collembola</taxon>
        <taxon>Entomobryomorpha</taxon>
        <taxon>Isotomoidea</taxon>
        <taxon>Isotomidae</taxon>
        <taxon>Proisotominae</taxon>
        <taxon>Folsomia</taxon>
    </lineage>
</organism>
<keyword evidence="1" id="KW-0472">Membrane</keyword>
<feature type="transmembrane region" description="Helical" evidence="1">
    <location>
        <begin position="64"/>
        <end position="88"/>
    </location>
</feature>
<protein>
    <submittedName>
        <fullName evidence="2">Uncharacterized protein</fullName>
    </submittedName>
</protein>
<feature type="transmembrane region" description="Helical" evidence="1">
    <location>
        <begin position="12"/>
        <end position="31"/>
    </location>
</feature>
<name>A0A226EDL6_FOLCA</name>
<reference evidence="2 3" key="1">
    <citation type="submission" date="2015-12" db="EMBL/GenBank/DDBJ databases">
        <title>The genome of Folsomia candida.</title>
        <authorList>
            <person name="Faddeeva A."/>
            <person name="Derks M.F."/>
            <person name="Anvar Y."/>
            <person name="Smit S."/>
            <person name="Van Straalen N."/>
            <person name="Roelofs D."/>
        </authorList>
    </citation>
    <scope>NUCLEOTIDE SEQUENCE [LARGE SCALE GENOMIC DNA]</scope>
    <source>
        <strain evidence="2 3">VU population</strain>
        <tissue evidence="2">Whole body</tissue>
    </source>
</reference>
<keyword evidence="3" id="KW-1185">Reference proteome</keyword>
<keyword evidence="1" id="KW-0812">Transmembrane</keyword>
<evidence type="ECO:0000256" key="1">
    <source>
        <dbReference type="SAM" id="Phobius"/>
    </source>
</evidence>
<proteinExistence type="predicted"/>
<evidence type="ECO:0000313" key="3">
    <source>
        <dbReference type="Proteomes" id="UP000198287"/>
    </source>
</evidence>
<feature type="transmembrane region" description="Helical" evidence="1">
    <location>
        <begin position="37"/>
        <end position="55"/>
    </location>
</feature>
<gene>
    <name evidence="2" type="ORF">Fcan01_09313</name>
</gene>
<keyword evidence="1" id="KW-1133">Transmembrane helix</keyword>
<dbReference type="EMBL" id="LNIX01000004">
    <property type="protein sequence ID" value="OXA55328.1"/>
    <property type="molecule type" value="Genomic_DNA"/>
</dbReference>
<evidence type="ECO:0000313" key="2">
    <source>
        <dbReference type="EMBL" id="OXA55328.1"/>
    </source>
</evidence>
<accession>A0A226EDL6</accession>
<dbReference type="Proteomes" id="UP000198287">
    <property type="component" value="Unassembled WGS sequence"/>
</dbReference>